<feature type="transmembrane region" description="Helical" evidence="1">
    <location>
        <begin position="7"/>
        <end position="27"/>
    </location>
</feature>
<dbReference type="Gene3D" id="3.40.30.10">
    <property type="entry name" value="Glutaredoxin"/>
    <property type="match status" value="1"/>
</dbReference>
<evidence type="ECO:0000313" key="4">
    <source>
        <dbReference type="Proteomes" id="UP000424462"/>
    </source>
</evidence>
<keyword evidence="1" id="KW-1133">Transmembrane helix</keyword>
<gene>
    <name evidence="3" type="primary">trxA1</name>
    <name evidence="3" type="ORF">COCCU_01565</name>
</gene>
<name>A0A6B8VQ84_9CORY</name>
<reference evidence="3 4" key="1">
    <citation type="submission" date="2019-11" db="EMBL/GenBank/DDBJ databases">
        <title>Complete genome sequence of Corynebacterium kalinowskii 1959, a novel Corynebacterium species isolated from soil of a small paddock in Vilsendorf, Germany.</title>
        <authorList>
            <person name="Schaffert L."/>
            <person name="Ruwe M."/>
            <person name="Milse J."/>
            <person name="Hanuschka K."/>
            <person name="Ortseifen V."/>
            <person name="Droste J."/>
            <person name="Brandt D."/>
            <person name="Schlueter L."/>
            <person name="Kutter Y."/>
            <person name="Vinke S."/>
            <person name="Viehoefer P."/>
            <person name="Jacob L."/>
            <person name="Luebke N.-C."/>
            <person name="Schulte-Berndt E."/>
            <person name="Hain C."/>
            <person name="Linder M."/>
            <person name="Schmidt P."/>
            <person name="Wollenschlaeger L."/>
            <person name="Luttermann T."/>
            <person name="Thieme E."/>
            <person name="Hassa J."/>
            <person name="Haak M."/>
            <person name="Wittchen M."/>
            <person name="Mentz A."/>
            <person name="Persicke M."/>
            <person name="Busche T."/>
            <person name="Ruckert C."/>
        </authorList>
    </citation>
    <scope>NUCLEOTIDE SEQUENCE [LARGE SCALE GENOMIC DNA]</scope>
    <source>
        <strain evidence="3 4">2039</strain>
    </source>
</reference>
<dbReference type="KEGG" id="cok:COCCU_01565"/>
<organism evidence="3 4">
    <name type="scientific">Corynebacterium occultum</name>
    <dbReference type="NCBI Taxonomy" id="2675219"/>
    <lineage>
        <taxon>Bacteria</taxon>
        <taxon>Bacillati</taxon>
        <taxon>Actinomycetota</taxon>
        <taxon>Actinomycetes</taxon>
        <taxon>Mycobacteriales</taxon>
        <taxon>Corynebacteriaceae</taxon>
        <taxon>Corynebacterium</taxon>
    </lineage>
</organism>
<proteinExistence type="predicted"/>
<protein>
    <submittedName>
        <fullName evidence="3">Thioredoxin</fullName>
    </submittedName>
</protein>
<sequence precursor="true">MRNSVKWTVVAAIILVVVLITAVPMMLDSVNSGDGAGVSPEAGEDVAEPAVEVAARPDCLGMGVGAVGLPCLGGENGQVAGDAEPVGTEATVANLWAWWCGPCRDELPVFDEFAAAHPEYNVVGVHADPNPGNGAAMLNDLGIELSSYQDDENLFAGTLGLPGVVPITVVLVEGQQVAMFPQPFESLEQLETAVAEALT</sequence>
<evidence type="ECO:0000313" key="3">
    <source>
        <dbReference type="EMBL" id="QGU06273.1"/>
    </source>
</evidence>
<dbReference type="InterPro" id="IPR017937">
    <property type="entry name" value="Thioredoxin_CS"/>
</dbReference>
<keyword evidence="1" id="KW-0472">Membrane</keyword>
<dbReference type="InterPro" id="IPR036249">
    <property type="entry name" value="Thioredoxin-like_sf"/>
</dbReference>
<dbReference type="PROSITE" id="PS51352">
    <property type="entry name" value="THIOREDOXIN_2"/>
    <property type="match status" value="1"/>
</dbReference>
<evidence type="ECO:0000259" key="2">
    <source>
        <dbReference type="PROSITE" id="PS51352"/>
    </source>
</evidence>
<dbReference type="RefSeq" id="WP_156229855.1">
    <property type="nucleotide sequence ID" value="NZ_CP046455.1"/>
</dbReference>
<dbReference type="PROSITE" id="PS00194">
    <property type="entry name" value="THIOREDOXIN_1"/>
    <property type="match status" value="1"/>
</dbReference>
<dbReference type="AlphaFoldDB" id="A0A6B8VQ84"/>
<keyword evidence="1" id="KW-0812">Transmembrane</keyword>
<keyword evidence="4" id="KW-1185">Reference proteome</keyword>
<dbReference type="EMBL" id="CP046455">
    <property type="protein sequence ID" value="QGU06273.1"/>
    <property type="molecule type" value="Genomic_DNA"/>
</dbReference>
<dbReference type="CDD" id="cd02966">
    <property type="entry name" value="TlpA_like_family"/>
    <property type="match status" value="1"/>
</dbReference>
<feature type="domain" description="Thioredoxin" evidence="2">
    <location>
        <begin position="44"/>
        <end position="199"/>
    </location>
</feature>
<dbReference type="SUPFAM" id="SSF52833">
    <property type="entry name" value="Thioredoxin-like"/>
    <property type="match status" value="1"/>
</dbReference>
<evidence type="ECO:0000256" key="1">
    <source>
        <dbReference type="SAM" id="Phobius"/>
    </source>
</evidence>
<dbReference type="InterPro" id="IPR013766">
    <property type="entry name" value="Thioredoxin_domain"/>
</dbReference>
<accession>A0A6B8VQ84</accession>
<dbReference type="Proteomes" id="UP000424462">
    <property type="component" value="Chromosome"/>
</dbReference>